<organism evidence="9">
    <name type="scientific">candidate division WOR-3 bacterium</name>
    <dbReference type="NCBI Taxonomy" id="2052148"/>
    <lineage>
        <taxon>Bacteria</taxon>
        <taxon>Bacteria division WOR-3</taxon>
    </lineage>
</organism>
<dbReference type="EMBL" id="DTHJ01000140">
    <property type="protein sequence ID" value="HHS63327.1"/>
    <property type="molecule type" value="Genomic_DNA"/>
</dbReference>
<dbReference type="InterPro" id="IPR001342">
    <property type="entry name" value="HDH_cat"/>
</dbReference>
<keyword evidence="4" id="KW-0028">Amino-acid biosynthesis</keyword>
<dbReference type="UniPathway" id="UPA00050">
    <property type="reaction ID" value="UER00063"/>
</dbReference>
<dbReference type="Pfam" id="PF00742">
    <property type="entry name" value="Homoserine_dh"/>
    <property type="match status" value="1"/>
</dbReference>
<evidence type="ECO:0000256" key="4">
    <source>
        <dbReference type="PIRNR" id="PIRNR036497"/>
    </source>
</evidence>
<comment type="similarity">
    <text evidence="1 4">Belongs to the homoserine dehydrogenase family.</text>
</comment>
<dbReference type="EC" id="1.1.1.3" evidence="2 4"/>
<reference evidence="9" key="1">
    <citation type="journal article" date="2020" name="mSystems">
        <title>Genome- and Community-Level Interaction Insights into Carbon Utilization and Element Cycling Functions of Hydrothermarchaeota in Hydrothermal Sediment.</title>
        <authorList>
            <person name="Zhou Z."/>
            <person name="Liu Y."/>
            <person name="Xu W."/>
            <person name="Pan J."/>
            <person name="Luo Z.H."/>
            <person name="Li M."/>
        </authorList>
    </citation>
    <scope>NUCLEOTIDE SEQUENCE [LARGE SCALE GENOMIC DNA]</scope>
    <source>
        <strain evidence="9">SpSt-783</strain>
    </source>
</reference>
<evidence type="ECO:0000256" key="7">
    <source>
        <dbReference type="SAM" id="Phobius"/>
    </source>
</evidence>
<dbReference type="GO" id="GO:0004412">
    <property type="term" value="F:homoserine dehydrogenase activity"/>
    <property type="evidence" value="ECO:0007669"/>
    <property type="project" value="UniProtKB-EC"/>
</dbReference>
<dbReference type="InterPro" id="IPR022697">
    <property type="entry name" value="HDH_short"/>
</dbReference>
<dbReference type="UniPathway" id="UPA00051">
    <property type="reaction ID" value="UER00465"/>
</dbReference>
<dbReference type="Gene3D" id="3.30.360.10">
    <property type="entry name" value="Dihydrodipicolinate Reductase, domain 2"/>
    <property type="match status" value="1"/>
</dbReference>
<dbReference type="PANTHER" id="PTHR43331:SF1">
    <property type="entry name" value="HOMOSERINE DEHYDROGENASE"/>
    <property type="match status" value="1"/>
</dbReference>
<dbReference type="GO" id="GO:0009088">
    <property type="term" value="P:threonine biosynthetic process"/>
    <property type="evidence" value="ECO:0007669"/>
    <property type="project" value="UniProtKB-UniPathway"/>
</dbReference>
<keyword evidence="7" id="KW-0812">Transmembrane</keyword>
<feature type="binding site" evidence="6">
    <location>
        <position position="244"/>
    </location>
    <ligand>
        <name>L-homoserine</name>
        <dbReference type="ChEBI" id="CHEBI:57476"/>
    </ligand>
</feature>
<feature type="active site" description="Proton donor" evidence="5">
    <location>
        <position position="259"/>
    </location>
</feature>
<evidence type="ECO:0000256" key="5">
    <source>
        <dbReference type="PIRSR" id="PIRSR036497-1"/>
    </source>
</evidence>
<dbReference type="InterPro" id="IPR036291">
    <property type="entry name" value="NAD(P)-bd_dom_sf"/>
</dbReference>
<evidence type="ECO:0000256" key="6">
    <source>
        <dbReference type="PIRSR" id="PIRSR036497-2"/>
    </source>
</evidence>
<comment type="catalytic activity">
    <reaction evidence="4">
        <text>L-homoserine + NADP(+) = L-aspartate 4-semialdehyde + NADPH + H(+)</text>
        <dbReference type="Rhea" id="RHEA:15761"/>
        <dbReference type="ChEBI" id="CHEBI:15378"/>
        <dbReference type="ChEBI" id="CHEBI:57476"/>
        <dbReference type="ChEBI" id="CHEBI:57783"/>
        <dbReference type="ChEBI" id="CHEBI:58349"/>
        <dbReference type="ChEBI" id="CHEBI:537519"/>
        <dbReference type="EC" id="1.1.1.3"/>
    </reaction>
</comment>
<evidence type="ECO:0000313" key="9">
    <source>
        <dbReference type="EMBL" id="HHS63327.1"/>
    </source>
</evidence>
<keyword evidence="7" id="KW-1133">Transmembrane helix</keyword>
<dbReference type="PANTHER" id="PTHR43331">
    <property type="entry name" value="HOMOSERINE DEHYDROGENASE"/>
    <property type="match status" value="1"/>
</dbReference>
<keyword evidence="4 6" id="KW-0521">NADP</keyword>
<gene>
    <name evidence="9" type="ORF">ENV70_06935</name>
</gene>
<name>A0A7C6EJU8_UNCW3</name>
<dbReference type="Gene3D" id="3.40.50.720">
    <property type="entry name" value="NAD(P)-binding Rossmann-like Domain"/>
    <property type="match status" value="1"/>
</dbReference>
<sequence length="379" mass="42338">MIFKSDIGLIIYIFIYCSSVDSDYILYIINFMQPGIRRYKVGLLGFGKVVRAFAKHYLENKKKIFDRFGIDLRFVAVADSKSFLSGDLDLQSLIDKKEKIKTINKAIENPLRKFMPLIKNQDLDIIVDGLPGSRTDAGISYPYLYEAIKNGINIVCTNKAPLVFKGDELIELSKKKNVYIGISATTAGALPTSGVINNELVNAGVYYVRGILNGTSNFVLDKIMFEKKSKMDAIREAIKLGIAEPDYRFDLEGIDTCYKTIILGLLLTGKCVDLRSIPCQGIMNLDEKTVRAKVKRGKMVRLIGKLSIEDGEPEISIGPEFLDKDDPLSYVYGSNKGITFHTRLMGELTLIGGASGLVAIGATIMKDIINFHRFYYKDK</sequence>
<accession>A0A7C6EJU8</accession>
<proteinExistence type="inferred from homology"/>
<keyword evidence="7" id="KW-0472">Membrane</keyword>
<dbReference type="AlphaFoldDB" id="A0A7C6EJU8"/>
<dbReference type="SUPFAM" id="SSF55347">
    <property type="entry name" value="Glyceraldehyde-3-phosphate dehydrogenase-like, C-terminal domain"/>
    <property type="match status" value="1"/>
</dbReference>
<keyword evidence="4" id="KW-0486">Methionine biosynthesis</keyword>
<evidence type="ECO:0000259" key="8">
    <source>
        <dbReference type="Pfam" id="PF00742"/>
    </source>
</evidence>
<dbReference type="FunFam" id="3.30.360.10:FF:000005">
    <property type="entry name" value="Homoserine dehydrogenase"/>
    <property type="match status" value="1"/>
</dbReference>
<keyword evidence="3 4" id="KW-0560">Oxidoreductase</keyword>
<dbReference type="GO" id="GO:0009086">
    <property type="term" value="P:methionine biosynthetic process"/>
    <property type="evidence" value="ECO:0007669"/>
    <property type="project" value="UniProtKB-KW"/>
</dbReference>
<evidence type="ECO:0000256" key="3">
    <source>
        <dbReference type="ARBA" id="ARBA00023002"/>
    </source>
</evidence>
<feature type="transmembrane region" description="Helical" evidence="7">
    <location>
        <begin position="7"/>
        <end position="29"/>
    </location>
</feature>
<feature type="domain" description="Homoserine dehydrogenase catalytic" evidence="8">
    <location>
        <begin position="195"/>
        <end position="369"/>
    </location>
</feature>
<protein>
    <recommendedName>
        <fullName evidence="2 4">Homoserine dehydrogenase</fullName>
        <shortName evidence="4">HDH</shortName>
        <ecNumber evidence="2 4">1.1.1.3</ecNumber>
    </recommendedName>
</protein>
<dbReference type="PIRSF" id="PIRSF036497">
    <property type="entry name" value="HDH_short"/>
    <property type="match status" value="1"/>
</dbReference>
<comment type="caution">
    <text evidence="9">The sequence shown here is derived from an EMBL/GenBank/DDBJ whole genome shotgun (WGS) entry which is preliminary data.</text>
</comment>
<evidence type="ECO:0000256" key="2">
    <source>
        <dbReference type="ARBA" id="ARBA00013213"/>
    </source>
</evidence>
<evidence type="ECO:0000256" key="1">
    <source>
        <dbReference type="ARBA" id="ARBA00006753"/>
    </source>
</evidence>
<keyword evidence="4" id="KW-0791">Threonine biosynthesis</keyword>
<feature type="binding site" evidence="6">
    <location>
        <position position="159"/>
    </location>
    <ligand>
        <name>NADPH</name>
        <dbReference type="ChEBI" id="CHEBI:57783"/>
    </ligand>
</feature>
<feature type="binding site" evidence="6">
    <location>
        <position position="135"/>
    </location>
    <ligand>
        <name>NADPH</name>
        <dbReference type="ChEBI" id="CHEBI:57783"/>
    </ligand>
</feature>
<dbReference type="SUPFAM" id="SSF51735">
    <property type="entry name" value="NAD(P)-binding Rossmann-fold domains"/>
    <property type="match status" value="1"/>
</dbReference>